<keyword evidence="10" id="KW-0175">Coiled coil</keyword>
<evidence type="ECO:0000256" key="6">
    <source>
        <dbReference type="ARBA" id="ARBA00023125"/>
    </source>
</evidence>
<feature type="active site" description="O-(3'-phospho-DNA)-tyrosine intermediate" evidence="9">
    <location>
        <position position="735"/>
    </location>
</feature>
<dbReference type="InterPro" id="IPR013030">
    <property type="entry name" value="DNA_topo_DNA_db_N_dom2"/>
</dbReference>
<keyword evidence="7 9" id="KW-0413">Isomerase</keyword>
<comment type="similarity">
    <text evidence="2 9">Belongs to the type IB topoisomerase family.</text>
</comment>
<evidence type="ECO:0000256" key="9">
    <source>
        <dbReference type="PROSITE-ProRule" id="PRU01382"/>
    </source>
</evidence>
<feature type="coiled-coil region" evidence="10">
    <location>
        <begin position="321"/>
        <end position="353"/>
    </location>
</feature>
<dbReference type="SUPFAM" id="SSF56349">
    <property type="entry name" value="DNA breaking-rejoining enzymes"/>
    <property type="match status" value="1"/>
</dbReference>
<dbReference type="Gene3D" id="2.170.11.10">
    <property type="entry name" value="DNA Topoisomerase I, domain 2"/>
    <property type="match status" value="1"/>
</dbReference>
<sequence>MRILAGQSATLRVERSWTVETPMPMETDKASIPVVKEETIAQPDSAAVEIKEEPSAAKPAAEEKPTTKRKRQEDKSPAKKPAPKKTNNKRRIGSSSSDSSSSSSSDSSDSSSSDSSSSSSSDSSDSDSDDDKPIAKRKKAEPKKTPTKKTPTKKTPAKKKSEPTPKKEAAKKTPKKEPVKAAKESTPKKRSVKKEDGETGTETPVKKKRGKQEEEEEQYKWWLESDKEDDSVKWTSLEHNGVLFPPAYEPHGVQLMYDGKPVKLPAEAEEMATYFSQYLETDHMKKPQFKKNFFKAFKDILSEKDKNNKITKFDLCDFSLIQKHLKDKKEERKNRTKEEKDKEKLEKEMITKKYGWAIVDGHKQKVGNYLVEPPGLFLGRGDHPKAGIPKRRLMPEDVTLNLSEGAKVPECPISGHEWGGIVHNNNVGWLATWKDSIKPEAIKYVWLGANSRVKGKSDIKKFSTAQNLKKHIKEIRETYTKEMKDEDDKIKQRATALWIIDHLALRAGNEKDDESADTVGCCSLRVEHIKCTEPTTIEGEADGGRYYNVVKVDKQVFKNLKQFQKGKEPSDELFDQLSTNYVNAHLKGMMEGLTAKVFRTYNASITLEKELANMKMTDDMSVEEKMIMYNRANREKSVAKGHDAQMGKLDTVIKDLEEQKKKLQAHLKAVKKGKIPEQPDEETEDGKKKKKMPDDPAKIEKQISLIDERIAKTEHKKTEKDDLKTVSLTTSKINYIDPRISVAWAKANDVPIDRIFNKTLRAKFPWAMDVDADWRF</sequence>
<feature type="region of interest" description="Disordered" evidence="11">
    <location>
        <begin position="19"/>
        <end position="218"/>
    </location>
</feature>
<dbReference type="InterPro" id="IPR013499">
    <property type="entry name" value="TopoI_euk"/>
</dbReference>
<dbReference type="GO" id="GO:0006260">
    <property type="term" value="P:DNA replication"/>
    <property type="evidence" value="ECO:0007669"/>
    <property type="project" value="TreeGrafter"/>
</dbReference>
<organism evidence="13 14">
    <name type="scientific">Planoprotostelium fungivorum</name>
    <dbReference type="NCBI Taxonomy" id="1890364"/>
    <lineage>
        <taxon>Eukaryota</taxon>
        <taxon>Amoebozoa</taxon>
        <taxon>Evosea</taxon>
        <taxon>Variosea</taxon>
        <taxon>Cavosteliida</taxon>
        <taxon>Cavosteliaceae</taxon>
        <taxon>Planoprotostelium</taxon>
    </lineage>
</organism>
<dbReference type="InterPro" id="IPR025834">
    <property type="entry name" value="TopoI_C_dom"/>
</dbReference>
<dbReference type="PROSITE" id="PS52038">
    <property type="entry name" value="TOPO_IB_2"/>
    <property type="match status" value="1"/>
</dbReference>
<accession>A0A2P6N435</accession>
<gene>
    <name evidence="13" type="ORF">PROFUN_13363</name>
</gene>
<dbReference type="PANTHER" id="PTHR10290">
    <property type="entry name" value="DNA TOPOISOMERASE I"/>
    <property type="match status" value="1"/>
</dbReference>
<dbReference type="GO" id="GO:0005694">
    <property type="term" value="C:chromosome"/>
    <property type="evidence" value="ECO:0007669"/>
    <property type="project" value="InterPro"/>
</dbReference>
<feature type="compositionally biased region" description="Basic and acidic residues" evidence="11">
    <location>
        <begin position="159"/>
        <end position="197"/>
    </location>
</feature>
<dbReference type="InterPro" id="IPR008336">
    <property type="entry name" value="TopoI_DNA-bd_euk"/>
</dbReference>
<dbReference type="InterPro" id="IPR036202">
    <property type="entry name" value="TopoI_DNA-bd_euk_N_sf"/>
</dbReference>
<feature type="compositionally biased region" description="Basic and acidic residues" evidence="11">
    <location>
        <begin position="49"/>
        <end position="77"/>
    </location>
</feature>
<dbReference type="InterPro" id="IPR013034">
    <property type="entry name" value="DNA_topo_DNA_db_N_dom1"/>
</dbReference>
<dbReference type="SUPFAM" id="SSF56741">
    <property type="entry name" value="Eukaryotic DNA topoisomerase I, N-terminal DNA-binding fragment"/>
    <property type="match status" value="1"/>
</dbReference>
<dbReference type="Pfam" id="PF01028">
    <property type="entry name" value="Topoisom_I"/>
    <property type="match status" value="1"/>
</dbReference>
<comment type="catalytic activity">
    <reaction evidence="1 9">
        <text>ATP-independent breakage of single-stranded DNA, followed by passage and rejoining.</text>
        <dbReference type="EC" id="5.6.2.1"/>
    </reaction>
</comment>
<dbReference type="Pfam" id="PF14370">
    <property type="entry name" value="Topo_C_assoc"/>
    <property type="match status" value="1"/>
</dbReference>
<dbReference type="OrthoDB" id="47179at2759"/>
<feature type="domain" description="DNA topoisomerase I eukaryotic-type" evidence="12">
    <location>
        <begin position="376"/>
        <end position="749"/>
    </location>
</feature>
<evidence type="ECO:0000256" key="3">
    <source>
        <dbReference type="ARBA" id="ARBA00012891"/>
    </source>
</evidence>
<dbReference type="InParanoid" id="A0A2P6N435"/>
<evidence type="ECO:0000313" key="13">
    <source>
        <dbReference type="EMBL" id="PRP78724.1"/>
    </source>
</evidence>
<proteinExistence type="inferred from homology"/>
<dbReference type="Proteomes" id="UP000241769">
    <property type="component" value="Unassembled WGS sequence"/>
</dbReference>
<dbReference type="InterPro" id="IPR013500">
    <property type="entry name" value="TopoI_cat_euk"/>
</dbReference>
<keyword evidence="14" id="KW-1185">Reference proteome</keyword>
<evidence type="ECO:0000313" key="14">
    <source>
        <dbReference type="Proteomes" id="UP000241769"/>
    </source>
</evidence>
<evidence type="ECO:0000256" key="8">
    <source>
        <dbReference type="ARBA" id="ARBA00033297"/>
    </source>
</evidence>
<dbReference type="InterPro" id="IPR014711">
    <property type="entry name" value="TopoI_cat_a-hlx-sub_euk"/>
</dbReference>
<dbReference type="InterPro" id="IPR051062">
    <property type="entry name" value="Topoisomerase_IB"/>
</dbReference>
<feature type="region of interest" description="Disordered" evidence="11">
    <location>
        <begin position="667"/>
        <end position="698"/>
    </location>
</feature>
<dbReference type="GO" id="GO:0007059">
    <property type="term" value="P:chromosome segregation"/>
    <property type="evidence" value="ECO:0007669"/>
    <property type="project" value="TreeGrafter"/>
</dbReference>
<dbReference type="InterPro" id="IPR011010">
    <property type="entry name" value="DNA_brk_join_enz"/>
</dbReference>
<dbReference type="PRINTS" id="PR00416">
    <property type="entry name" value="EUTPISMRASEI"/>
</dbReference>
<dbReference type="InterPro" id="IPR001631">
    <property type="entry name" value="TopoI"/>
</dbReference>
<feature type="compositionally biased region" description="Basic residues" evidence="11">
    <location>
        <begin position="135"/>
        <end position="158"/>
    </location>
</feature>
<dbReference type="GO" id="GO:0003917">
    <property type="term" value="F:DNA topoisomerase type I (single strand cut, ATP-independent) activity"/>
    <property type="evidence" value="ECO:0007669"/>
    <property type="project" value="UniProtKB-UniRule"/>
</dbReference>
<evidence type="ECO:0000256" key="7">
    <source>
        <dbReference type="ARBA" id="ARBA00023235"/>
    </source>
</evidence>
<dbReference type="GO" id="GO:0003677">
    <property type="term" value="F:DNA binding"/>
    <property type="evidence" value="ECO:0007669"/>
    <property type="project" value="UniProtKB-UniRule"/>
</dbReference>
<reference evidence="13 14" key="1">
    <citation type="journal article" date="2018" name="Genome Biol. Evol.">
        <title>Multiple Roots of Fruiting Body Formation in Amoebozoa.</title>
        <authorList>
            <person name="Hillmann F."/>
            <person name="Forbes G."/>
            <person name="Novohradska S."/>
            <person name="Ferling I."/>
            <person name="Riege K."/>
            <person name="Groth M."/>
            <person name="Westermann M."/>
            <person name="Marz M."/>
            <person name="Spaller T."/>
            <person name="Winckler T."/>
            <person name="Schaap P."/>
            <person name="Glockner G."/>
        </authorList>
    </citation>
    <scope>NUCLEOTIDE SEQUENCE [LARGE SCALE GENOMIC DNA]</scope>
    <source>
        <strain evidence="13 14">Jena</strain>
    </source>
</reference>
<evidence type="ECO:0000256" key="2">
    <source>
        <dbReference type="ARBA" id="ARBA00006645"/>
    </source>
</evidence>
<dbReference type="InterPro" id="IPR014727">
    <property type="entry name" value="TopoI_cat_a/b-sub_euk"/>
</dbReference>
<comment type="caution">
    <text evidence="13">The sequence shown here is derived from an EMBL/GenBank/DDBJ whole genome shotgun (WGS) entry which is preliminary data.</text>
</comment>
<dbReference type="GO" id="GO:0006265">
    <property type="term" value="P:DNA topological change"/>
    <property type="evidence" value="ECO:0007669"/>
    <property type="project" value="UniProtKB-UniRule"/>
</dbReference>
<keyword evidence="6 9" id="KW-0238">DNA-binding</keyword>
<protein>
    <recommendedName>
        <fullName evidence="4">DNA topoisomerase 1</fullName>
        <ecNumber evidence="3">5.6.2.1</ecNumber>
    </recommendedName>
    <alternativeName>
        <fullName evidence="8">DNA topoisomerase I</fullName>
    </alternativeName>
</protein>
<evidence type="ECO:0000256" key="5">
    <source>
        <dbReference type="ARBA" id="ARBA00023029"/>
    </source>
</evidence>
<dbReference type="GO" id="GO:0005730">
    <property type="term" value="C:nucleolus"/>
    <property type="evidence" value="ECO:0007669"/>
    <property type="project" value="TreeGrafter"/>
</dbReference>
<evidence type="ECO:0000256" key="4">
    <source>
        <dbReference type="ARBA" id="ARBA00019632"/>
    </source>
</evidence>
<dbReference type="FunCoup" id="A0A2P6N435">
    <property type="interactions" value="577"/>
</dbReference>
<evidence type="ECO:0000259" key="12">
    <source>
        <dbReference type="SMART" id="SM00435"/>
    </source>
</evidence>
<dbReference type="EC" id="5.6.2.1" evidence="3"/>
<keyword evidence="5 9" id="KW-0799">Topoisomerase</keyword>
<dbReference type="EMBL" id="MDYQ01000209">
    <property type="protein sequence ID" value="PRP78724.1"/>
    <property type="molecule type" value="Genomic_DNA"/>
</dbReference>
<feature type="compositionally biased region" description="Basic residues" evidence="11">
    <location>
        <begin position="81"/>
        <end position="92"/>
    </location>
</feature>
<evidence type="ECO:0000256" key="1">
    <source>
        <dbReference type="ARBA" id="ARBA00000213"/>
    </source>
</evidence>
<evidence type="ECO:0000256" key="11">
    <source>
        <dbReference type="SAM" id="MobiDB-lite"/>
    </source>
</evidence>
<dbReference type="Gene3D" id="3.90.15.10">
    <property type="entry name" value="Topoisomerase I, Chain A, domain 3"/>
    <property type="match status" value="1"/>
</dbReference>
<dbReference type="Gene3D" id="1.10.10.41">
    <property type="entry name" value="Yeast DNA topoisomerase - domain 1"/>
    <property type="match status" value="1"/>
</dbReference>
<dbReference type="Pfam" id="PF02919">
    <property type="entry name" value="Topoisom_I_N"/>
    <property type="match status" value="1"/>
</dbReference>
<dbReference type="STRING" id="1890364.A0A2P6N435"/>
<feature type="compositionally biased region" description="Low complexity" evidence="11">
    <location>
        <begin position="94"/>
        <end position="123"/>
    </location>
</feature>
<name>A0A2P6N435_9EUKA</name>
<evidence type="ECO:0000256" key="10">
    <source>
        <dbReference type="SAM" id="Coils"/>
    </source>
</evidence>
<dbReference type="SMART" id="SM00435">
    <property type="entry name" value="TOPEUc"/>
    <property type="match status" value="1"/>
</dbReference>
<dbReference type="AlphaFoldDB" id="A0A2P6N435"/>
<dbReference type="Gene3D" id="1.10.132.10">
    <property type="match status" value="1"/>
</dbReference>
<dbReference type="PANTHER" id="PTHR10290:SF3">
    <property type="entry name" value="DNA TOPOISOMERASE 1"/>
    <property type="match status" value="1"/>
</dbReference>